<evidence type="ECO:0000259" key="2">
    <source>
        <dbReference type="Pfam" id="PF12776"/>
    </source>
</evidence>
<dbReference type="Pfam" id="PF12776">
    <property type="entry name" value="Myb_DNA-bind_3"/>
    <property type="match status" value="1"/>
</dbReference>
<protein>
    <recommendedName>
        <fullName evidence="2">Myb/SANT-like domain-containing protein</fullName>
    </recommendedName>
</protein>
<evidence type="ECO:0000313" key="3">
    <source>
        <dbReference type="EnsemblPlants" id="KQL24491"/>
    </source>
</evidence>
<feature type="domain" description="Myb/SANT-like" evidence="2">
    <location>
        <begin position="43"/>
        <end position="133"/>
    </location>
</feature>
<dbReference type="InterPro" id="IPR024752">
    <property type="entry name" value="Myb/SANT-like_dom"/>
</dbReference>
<dbReference type="PANTHER" id="PTHR46934">
    <property type="entry name" value="MYB_DNA-BIND_3 DOMAIN-CONTAINING PROTEIN-RELATED"/>
    <property type="match status" value="1"/>
</dbReference>
<dbReference type="Proteomes" id="UP000004995">
    <property type="component" value="Unassembled WGS sequence"/>
</dbReference>
<dbReference type="PANTHER" id="PTHR46934:SF9">
    <property type="entry name" value="MYB_SANT-LIKE DOMAIN-CONTAINING PROTEIN"/>
    <property type="match status" value="1"/>
</dbReference>
<dbReference type="EnsemblPlants" id="KQL24491">
    <property type="protein sequence ID" value="KQL24491"/>
    <property type="gene ID" value="SETIT_032643mg"/>
</dbReference>
<proteinExistence type="predicted"/>
<sequence>MVLTTGNVKNNVGKCILHQEWSLWYIINLETICDITYSRSVSICKGLVEILHDYKDNPKYKGQNGWVSEGGRIITSKFNEKFPVAHFTKKHVQEKEKELKANYKALRDAKRDNGNGWNEFLCMILTELKVWEKLIVVHTSFAPAPSAPTLAPTPDLPPQAPTLPPPAPALPPQAPVERSNSEQSLHDDLSLYETSSARNENNEAQSASSNQDSRQGEGGKKRKQIHIGSALEGYVEYKKSQTSKTLEALEEKKRHEEEFSVKKCVDQVNAKVELTDEEKSYPLDLFESETLRKTFITSKNPNV</sequence>
<keyword evidence="4" id="KW-1185">Reference proteome</keyword>
<evidence type="ECO:0000313" key="4">
    <source>
        <dbReference type="Proteomes" id="UP000004995"/>
    </source>
</evidence>
<name>K4A1A0_SETIT</name>
<evidence type="ECO:0000256" key="1">
    <source>
        <dbReference type="SAM" id="MobiDB-lite"/>
    </source>
</evidence>
<dbReference type="InParanoid" id="K4A1A0"/>
<feature type="compositionally biased region" description="Low complexity" evidence="1">
    <location>
        <begin position="195"/>
        <end position="213"/>
    </location>
</feature>
<feature type="compositionally biased region" description="Pro residues" evidence="1">
    <location>
        <begin position="154"/>
        <end position="174"/>
    </location>
</feature>
<organism evidence="3 4">
    <name type="scientific">Setaria italica</name>
    <name type="common">Foxtail millet</name>
    <name type="synonym">Panicum italicum</name>
    <dbReference type="NCBI Taxonomy" id="4555"/>
    <lineage>
        <taxon>Eukaryota</taxon>
        <taxon>Viridiplantae</taxon>
        <taxon>Streptophyta</taxon>
        <taxon>Embryophyta</taxon>
        <taxon>Tracheophyta</taxon>
        <taxon>Spermatophyta</taxon>
        <taxon>Magnoliopsida</taxon>
        <taxon>Liliopsida</taxon>
        <taxon>Poales</taxon>
        <taxon>Poaceae</taxon>
        <taxon>PACMAD clade</taxon>
        <taxon>Panicoideae</taxon>
        <taxon>Panicodae</taxon>
        <taxon>Paniceae</taxon>
        <taxon>Cenchrinae</taxon>
        <taxon>Setaria</taxon>
    </lineage>
</organism>
<dbReference type="AlphaFoldDB" id="K4A1A0"/>
<dbReference type="HOGENOM" id="CLU_028568_0_0_1"/>
<dbReference type="Gramene" id="KQL24491">
    <property type="protein sequence ID" value="KQL24491"/>
    <property type="gene ID" value="SETIT_032643mg"/>
</dbReference>
<reference evidence="3" key="2">
    <citation type="submission" date="2018-08" db="UniProtKB">
        <authorList>
            <consortium name="EnsemblPlants"/>
        </authorList>
    </citation>
    <scope>IDENTIFICATION</scope>
    <source>
        <strain evidence="3">Yugu1</strain>
    </source>
</reference>
<dbReference type="EMBL" id="AGNK02001080">
    <property type="status" value="NOT_ANNOTATED_CDS"/>
    <property type="molecule type" value="Genomic_DNA"/>
</dbReference>
<reference evidence="4" key="1">
    <citation type="journal article" date="2012" name="Nat. Biotechnol.">
        <title>Reference genome sequence of the model plant Setaria.</title>
        <authorList>
            <person name="Bennetzen J.L."/>
            <person name="Schmutz J."/>
            <person name="Wang H."/>
            <person name="Percifield R."/>
            <person name="Hawkins J."/>
            <person name="Pontaroli A.C."/>
            <person name="Estep M."/>
            <person name="Feng L."/>
            <person name="Vaughn J.N."/>
            <person name="Grimwood J."/>
            <person name="Jenkins J."/>
            <person name="Barry K."/>
            <person name="Lindquist E."/>
            <person name="Hellsten U."/>
            <person name="Deshpande S."/>
            <person name="Wang X."/>
            <person name="Wu X."/>
            <person name="Mitros T."/>
            <person name="Triplett J."/>
            <person name="Yang X."/>
            <person name="Ye C.Y."/>
            <person name="Mauro-Herrera M."/>
            <person name="Wang L."/>
            <person name="Li P."/>
            <person name="Sharma M."/>
            <person name="Sharma R."/>
            <person name="Ronald P.C."/>
            <person name="Panaud O."/>
            <person name="Kellogg E.A."/>
            <person name="Brutnell T.P."/>
            <person name="Doust A.N."/>
            <person name="Tuskan G.A."/>
            <person name="Rokhsar D."/>
            <person name="Devos K.M."/>
        </authorList>
    </citation>
    <scope>NUCLEOTIDE SEQUENCE [LARGE SCALE GENOMIC DNA]</scope>
    <source>
        <strain evidence="4">cv. Yugu1</strain>
    </source>
</reference>
<accession>K4A1A0</accession>
<feature type="region of interest" description="Disordered" evidence="1">
    <location>
        <begin position="148"/>
        <end position="224"/>
    </location>
</feature>
<dbReference type="OMA" id="TICDITY"/>